<proteinExistence type="predicted"/>
<reference evidence="1 2" key="1">
    <citation type="journal article" date="2018" name="Mol. Plant">
        <title>The genome of Artemisia annua provides insight into the evolution of Asteraceae family and artemisinin biosynthesis.</title>
        <authorList>
            <person name="Shen Q."/>
            <person name="Zhang L."/>
            <person name="Liao Z."/>
            <person name="Wang S."/>
            <person name="Yan T."/>
            <person name="Shi P."/>
            <person name="Liu M."/>
            <person name="Fu X."/>
            <person name="Pan Q."/>
            <person name="Wang Y."/>
            <person name="Lv Z."/>
            <person name="Lu X."/>
            <person name="Zhang F."/>
            <person name="Jiang W."/>
            <person name="Ma Y."/>
            <person name="Chen M."/>
            <person name="Hao X."/>
            <person name="Li L."/>
            <person name="Tang Y."/>
            <person name="Lv G."/>
            <person name="Zhou Y."/>
            <person name="Sun X."/>
            <person name="Brodelius P.E."/>
            <person name="Rose J.K.C."/>
            <person name="Tang K."/>
        </authorList>
    </citation>
    <scope>NUCLEOTIDE SEQUENCE [LARGE SCALE GENOMIC DNA]</scope>
    <source>
        <strain evidence="2">cv. Huhao1</strain>
        <tissue evidence="1">Leaf</tissue>
    </source>
</reference>
<comment type="caution">
    <text evidence="1">The sequence shown here is derived from an EMBL/GenBank/DDBJ whole genome shotgun (WGS) entry which is preliminary data.</text>
</comment>
<dbReference type="GO" id="GO:0005886">
    <property type="term" value="C:plasma membrane"/>
    <property type="evidence" value="ECO:0007669"/>
    <property type="project" value="TreeGrafter"/>
</dbReference>
<keyword evidence="2" id="KW-1185">Reference proteome</keyword>
<name>A0A2U1LTC3_ARTAN</name>
<organism evidence="1 2">
    <name type="scientific">Artemisia annua</name>
    <name type="common">Sweet wormwood</name>
    <dbReference type="NCBI Taxonomy" id="35608"/>
    <lineage>
        <taxon>Eukaryota</taxon>
        <taxon>Viridiplantae</taxon>
        <taxon>Streptophyta</taxon>
        <taxon>Embryophyta</taxon>
        <taxon>Tracheophyta</taxon>
        <taxon>Spermatophyta</taxon>
        <taxon>Magnoliopsida</taxon>
        <taxon>eudicotyledons</taxon>
        <taxon>Gunneridae</taxon>
        <taxon>Pentapetalae</taxon>
        <taxon>asterids</taxon>
        <taxon>campanulids</taxon>
        <taxon>Asterales</taxon>
        <taxon>Asteraceae</taxon>
        <taxon>Asteroideae</taxon>
        <taxon>Anthemideae</taxon>
        <taxon>Artemisiinae</taxon>
        <taxon>Artemisia</taxon>
    </lineage>
</organism>
<dbReference type="AlphaFoldDB" id="A0A2U1LTC3"/>
<dbReference type="Proteomes" id="UP000245207">
    <property type="component" value="Unassembled WGS sequence"/>
</dbReference>
<gene>
    <name evidence="1" type="ORF">CTI12_AA411150</name>
</gene>
<sequence length="391" mass="43762">MKVALGEPKGPQQKGRVSSSPISVYLFLTCGFLDDTRATNPEYVVTADDIHKLIAVEYIPMDEQSRQGEIVRLFANKHNKIRCAQSHIQQCLGTTSLLQAHNISATVADAQFSKTLDAELIKRLANEREVLLTVFPSVSGSVVCSDCDSRQLSNLRMAQLCIGKAEDKYSKMRKLFEDAAKLLNFIGKKELVDERQRIQQRNTTTNQRWKKSGSLGILMSENGRPTEHTTDLRFSVRDIRSTEGCPTSLNARVWVFTEKDIESGVHFVSLDHCYYEPIFIAKTILIIIVLCIKNTRQRGEGTSRDEGPSRVPHKEETADLAEKLPIALTQALQSALSKMPPLPVVPVPESSKSSRKPLLKVVVGLACKRVWTKDMHLKKKHDPKDKGKGPM</sequence>
<dbReference type="InterPro" id="IPR009014">
    <property type="entry name" value="Transketo_C/PFOR_II"/>
</dbReference>
<evidence type="ECO:0000313" key="1">
    <source>
        <dbReference type="EMBL" id="PWA52252.1"/>
    </source>
</evidence>
<protein>
    <submittedName>
        <fullName evidence="1">Uncharacterized protein</fullName>
    </submittedName>
</protein>
<dbReference type="OrthoDB" id="1890867at2759"/>
<dbReference type="PANTHER" id="PTHR31149:SF7">
    <property type="entry name" value="EXPRESSED PROTEIN"/>
    <property type="match status" value="1"/>
</dbReference>
<accession>A0A2U1LTC3</accession>
<evidence type="ECO:0000313" key="2">
    <source>
        <dbReference type="Proteomes" id="UP000245207"/>
    </source>
</evidence>
<dbReference type="PANTHER" id="PTHR31149">
    <property type="entry name" value="EXPRESSED PROTEIN"/>
    <property type="match status" value="1"/>
</dbReference>
<dbReference type="EMBL" id="PKPP01007859">
    <property type="protein sequence ID" value="PWA52252.1"/>
    <property type="molecule type" value="Genomic_DNA"/>
</dbReference>
<dbReference type="SUPFAM" id="SSF52922">
    <property type="entry name" value="TK C-terminal domain-like"/>
    <property type="match status" value="1"/>
</dbReference>